<organism evidence="10 11">
    <name type="scientific">Oculimacula yallundae</name>
    <dbReference type="NCBI Taxonomy" id="86028"/>
    <lineage>
        <taxon>Eukaryota</taxon>
        <taxon>Fungi</taxon>
        <taxon>Dikarya</taxon>
        <taxon>Ascomycota</taxon>
        <taxon>Pezizomycotina</taxon>
        <taxon>Leotiomycetes</taxon>
        <taxon>Helotiales</taxon>
        <taxon>Ploettnerulaceae</taxon>
        <taxon>Oculimacula</taxon>
    </lineage>
</organism>
<feature type="compositionally biased region" description="Polar residues" evidence="7">
    <location>
        <begin position="194"/>
        <end position="207"/>
    </location>
</feature>
<dbReference type="InterPro" id="IPR041885">
    <property type="entry name" value="MAN1_winged_helix_dom"/>
</dbReference>
<feature type="region of interest" description="Disordered" evidence="7">
    <location>
        <begin position="62"/>
        <end position="250"/>
    </location>
</feature>
<sequence length="699" mass="77120">MSDTDSLDYLQTGFEPSTLTVPRLRSILVSHDVNYPSGAKKPQLIEIFNEQVLPQSRKILSARARARRTSRGITDADSQDSTVDEDLMPPPPTPRARSSRQTSSRYKSEESGSDAPVAMSSPTKRTPRASSSKHARASESETGTDLDGARKSIRKTRKSEAPTPTPAPAQRIKSEEQEDRPLASRRESGFTFDNPFQSGSSPPTGLISSEKKRKSLGVVSSKTPRKSTSGTRRRVDGHQADADEGIYPPTSSTFEIPVSTMNGLVDVDENGVEASEEFTPEEQLEMEHDRAVNGMSAVGPLRPKRQQQRGFSLKGPLFVAALTAFVGWSAWYRQEKVAVGYCGVGRDATPIIPAGVEVPNWMRILAEPECELCPQHAYCSENLETHCEADFVLKQHPLALGGIIPLPPTCEPDGEKARKVKAVADKVVDQLRDRRAKWECGGLTDEAGAPEPTVEISTEELKKGVMSKRKKGMAEGEFEDLWTAAIGEIQGMDEITSVTDGNRQLISSTSLVKIPFTCQLRRSLRLTLARYRLEIAGLLMLTLLFFYVRSALSSRTITNAQIPHLVSLTLDRLATQAALHSQDKEAVPENWISIGQLRDDVLRDEHSIRKREALWAKVRAVVEMNANVRASQREGRNGVISRVWEWIGAVPSLESGGERRRKSGRVSWGVYDDRSSPVSGNDGGPQVVQSKWEEGRPIY</sequence>
<dbReference type="InterPro" id="IPR025856">
    <property type="entry name" value="HeH/LEM_domain"/>
</dbReference>
<protein>
    <submittedName>
        <fullName evidence="10">Uncharacterized protein</fullName>
    </submittedName>
</protein>
<dbReference type="InterPro" id="IPR011015">
    <property type="entry name" value="LEM/LEM-like_dom_sf"/>
</dbReference>
<dbReference type="Pfam" id="PF12949">
    <property type="entry name" value="HeH"/>
    <property type="match status" value="1"/>
</dbReference>
<keyword evidence="5" id="KW-0472">Membrane</keyword>
<dbReference type="PANTHER" id="PTHR47808:SF2">
    <property type="entry name" value="LEM DOMAIN-CONTAINING PROTEIN 2"/>
    <property type="match status" value="1"/>
</dbReference>
<evidence type="ECO:0000259" key="8">
    <source>
        <dbReference type="Pfam" id="PF09402"/>
    </source>
</evidence>
<dbReference type="CDD" id="cd12935">
    <property type="entry name" value="LEM_like"/>
    <property type="match status" value="1"/>
</dbReference>
<keyword evidence="4" id="KW-1133">Transmembrane helix</keyword>
<evidence type="ECO:0000256" key="3">
    <source>
        <dbReference type="ARBA" id="ARBA00022692"/>
    </source>
</evidence>
<evidence type="ECO:0000256" key="4">
    <source>
        <dbReference type="ARBA" id="ARBA00022989"/>
    </source>
</evidence>
<dbReference type="Gene3D" id="1.10.10.1180">
    <property type="entry name" value="MAN1, winged-helix domain"/>
    <property type="match status" value="1"/>
</dbReference>
<dbReference type="InterPro" id="IPR044780">
    <property type="entry name" value="Heh2/Src1"/>
</dbReference>
<comment type="caution">
    <text evidence="10">The sequence shown here is derived from an EMBL/GenBank/DDBJ whole genome shotgun (WGS) entry which is preliminary data.</text>
</comment>
<proteinExistence type="predicted"/>
<dbReference type="Pfam" id="PF09402">
    <property type="entry name" value="MSC"/>
    <property type="match status" value="1"/>
</dbReference>
<dbReference type="InterPro" id="IPR018996">
    <property type="entry name" value="Man1/Src1-like_C"/>
</dbReference>
<evidence type="ECO:0000256" key="6">
    <source>
        <dbReference type="ARBA" id="ARBA00023242"/>
    </source>
</evidence>
<evidence type="ECO:0000256" key="1">
    <source>
        <dbReference type="ARBA" id="ARBA00004540"/>
    </source>
</evidence>
<keyword evidence="2" id="KW-0597">Phosphoprotein</keyword>
<reference evidence="10 11" key="1">
    <citation type="journal article" date="2024" name="Commun. Biol.">
        <title>Comparative genomic analysis of thermophilic fungi reveals convergent evolutionary adaptations and gene losses.</title>
        <authorList>
            <person name="Steindorff A.S."/>
            <person name="Aguilar-Pontes M.V."/>
            <person name="Robinson A.J."/>
            <person name="Andreopoulos B."/>
            <person name="LaButti K."/>
            <person name="Kuo A."/>
            <person name="Mondo S."/>
            <person name="Riley R."/>
            <person name="Otillar R."/>
            <person name="Haridas S."/>
            <person name="Lipzen A."/>
            <person name="Grimwood J."/>
            <person name="Schmutz J."/>
            <person name="Clum A."/>
            <person name="Reid I.D."/>
            <person name="Moisan M.C."/>
            <person name="Butler G."/>
            <person name="Nguyen T.T.M."/>
            <person name="Dewar K."/>
            <person name="Conant G."/>
            <person name="Drula E."/>
            <person name="Henrissat B."/>
            <person name="Hansel C."/>
            <person name="Singer S."/>
            <person name="Hutchinson M.I."/>
            <person name="de Vries R.P."/>
            <person name="Natvig D.O."/>
            <person name="Powell A.J."/>
            <person name="Tsang A."/>
            <person name="Grigoriev I.V."/>
        </authorList>
    </citation>
    <scope>NUCLEOTIDE SEQUENCE [LARGE SCALE GENOMIC DNA]</scope>
    <source>
        <strain evidence="10 11">CBS 494.80</strain>
    </source>
</reference>
<evidence type="ECO:0000256" key="5">
    <source>
        <dbReference type="ARBA" id="ARBA00023136"/>
    </source>
</evidence>
<feature type="compositionally biased region" description="Polar residues" evidence="7">
    <location>
        <begin position="218"/>
        <end position="230"/>
    </location>
</feature>
<feature type="compositionally biased region" description="Basic and acidic residues" evidence="7">
    <location>
        <begin position="172"/>
        <end position="188"/>
    </location>
</feature>
<feature type="compositionally biased region" description="Low complexity" evidence="7">
    <location>
        <begin position="95"/>
        <end position="105"/>
    </location>
</feature>
<evidence type="ECO:0000256" key="7">
    <source>
        <dbReference type="SAM" id="MobiDB-lite"/>
    </source>
</evidence>
<feature type="region of interest" description="Disordered" evidence="7">
    <location>
        <begin position="654"/>
        <end position="699"/>
    </location>
</feature>
<evidence type="ECO:0000313" key="11">
    <source>
        <dbReference type="Proteomes" id="UP001595075"/>
    </source>
</evidence>
<feature type="domain" description="HeH/LEM" evidence="9">
    <location>
        <begin position="16"/>
        <end position="50"/>
    </location>
</feature>
<dbReference type="PANTHER" id="PTHR47808">
    <property type="entry name" value="INNER NUCLEAR MEMBRANE PROTEIN HEH2-RELATED"/>
    <property type="match status" value="1"/>
</dbReference>
<feature type="compositionally biased region" description="Basic residues" evidence="7">
    <location>
        <begin position="125"/>
        <end position="135"/>
    </location>
</feature>
<accession>A0ABR4C680</accession>
<feature type="domain" description="Man1/Src1-like C-terminal" evidence="8">
    <location>
        <begin position="322"/>
        <end position="648"/>
    </location>
</feature>
<evidence type="ECO:0000256" key="2">
    <source>
        <dbReference type="ARBA" id="ARBA00022553"/>
    </source>
</evidence>
<name>A0ABR4C680_9HELO</name>
<evidence type="ECO:0000313" key="10">
    <source>
        <dbReference type="EMBL" id="KAL2065157.1"/>
    </source>
</evidence>
<dbReference type="Gene3D" id="1.10.720.40">
    <property type="match status" value="1"/>
</dbReference>
<dbReference type="Proteomes" id="UP001595075">
    <property type="component" value="Unassembled WGS sequence"/>
</dbReference>
<comment type="subcellular location">
    <subcellularLocation>
        <location evidence="1">Nucleus inner membrane</location>
    </subcellularLocation>
</comment>
<keyword evidence="6" id="KW-0539">Nucleus</keyword>
<gene>
    <name evidence="10" type="ORF">VTL71DRAFT_4298</name>
</gene>
<evidence type="ECO:0000259" key="9">
    <source>
        <dbReference type="Pfam" id="PF12949"/>
    </source>
</evidence>
<keyword evidence="3" id="KW-0812">Transmembrane</keyword>
<dbReference type="EMBL" id="JAZHXI010000013">
    <property type="protein sequence ID" value="KAL2065157.1"/>
    <property type="molecule type" value="Genomic_DNA"/>
</dbReference>
<keyword evidence="11" id="KW-1185">Reference proteome</keyword>